<dbReference type="Gene3D" id="3.90.1750.20">
    <property type="entry name" value="Putative Large Serine Recombinase, Chain B, Domain 2"/>
    <property type="match status" value="1"/>
</dbReference>
<reference evidence="3 4" key="1">
    <citation type="submission" date="2016-10" db="EMBL/GenBank/DDBJ databases">
        <authorList>
            <person name="de Groot N.N."/>
        </authorList>
    </citation>
    <scope>NUCLEOTIDE SEQUENCE [LARGE SCALE GENOMIC DNA]</scope>
    <source>
        <strain evidence="3 4">CGMCC 4.5598</strain>
    </source>
</reference>
<keyword evidence="1" id="KW-0175">Coiled coil</keyword>
<dbReference type="GO" id="GO:0000150">
    <property type="term" value="F:DNA strand exchange activity"/>
    <property type="evidence" value="ECO:0007669"/>
    <property type="project" value="InterPro"/>
</dbReference>
<dbReference type="SMART" id="SM00857">
    <property type="entry name" value="Resolvase"/>
    <property type="match status" value="1"/>
</dbReference>
<dbReference type="AlphaFoldDB" id="A0A1I0LGK7"/>
<dbReference type="InterPro" id="IPR038109">
    <property type="entry name" value="DNA_bind_recomb_sf"/>
</dbReference>
<dbReference type="InterPro" id="IPR011109">
    <property type="entry name" value="DNA_bind_recombinase_dom"/>
</dbReference>
<dbReference type="EMBL" id="FOHX01000016">
    <property type="protein sequence ID" value="SEU38717.1"/>
    <property type="molecule type" value="Genomic_DNA"/>
</dbReference>
<protein>
    <submittedName>
        <fullName evidence="3">Site-specific DNA recombinase</fullName>
    </submittedName>
</protein>
<dbReference type="PROSITE" id="PS51737">
    <property type="entry name" value="RECOMBINASE_DNA_BIND"/>
    <property type="match status" value="1"/>
</dbReference>
<accession>A0A1I0LGK7</accession>
<evidence type="ECO:0000313" key="3">
    <source>
        <dbReference type="EMBL" id="SEU38717.1"/>
    </source>
</evidence>
<dbReference type="InterPro" id="IPR050639">
    <property type="entry name" value="SSR_resolvase"/>
</dbReference>
<dbReference type="OrthoDB" id="4500247at2"/>
<dbReference type="InterPro" id="IPR006119">
    <property type="entry name" value="Resolv_N"/>
</dbReference>
<name>A0A1I0LGK7_9ACTN</name>
<dbReference type="InterPro" id="IPR025827">
    <property type="entry name" value="Zn_ribbon_recom_dom"/>
</dbReference>
<evidence type="ECO:0000256" key="1">
    <source>
        <dbReference type="SAM" id="Coils"/>
    </source>
</evidence>
<dbReference type="Gene3D" id="3.40.50.1390">
    <property type="entry name" value="Resolvase, N-terminal catalytic domain"/>
    <property type="match status" value="1"/>
</dbReference>
<dbReference type="Pfam" id="PF07508">
    <property type="entry name" value="Recombinase"/>
    <property type="match status" value="1"/>
</dbReference>
<dbReference type="Proteomes" id="UP000199361">
    <property type="component" value="Unassembled WGS sequence"/>
</dbReference>
<dbReference type="STRING" id="568860.SAMN05421811_11612"/>
<gene>
    <name evidence="3" type="ORF">SAMN05421811_11612</name>
</gene>
<dbReference type="Pfam" id="PF00239">
    <property type="entry name" value="Resolvase"/>
    <property type="match status" value="1"/>
</dbReference>
<dbReference type="GO" id="GO:0003677">
    <property type="term" value="F:DNA binding"/>
    <property type="evidence" value="ECO:0007669"/>
    <property type="project" value="InterPro"/>
</dbReference>
<evidence type="ECO:0000259" key="2">
    <source>
        <dbReference type="PROSITE" id="PS51737"/>
    </source>
</evidence>
<dbReference type="CDD" id="cd00338">
    <property type="entry name" value="Ser_Recombinase"/>
    <property type="match status" value="1"/>
</dbReference>
<feature type="domain" description="Recombinase" evidence="2">
    <location>
        <begin position="172"/>
        <end position="288"/>
    </location>
</feature>
<feature type="coiled-coil region" evidence="1">
    <location>
        <begin position="364"/>
        <end position="433"/>
    </location>
</feature>
<dbReference type="InterPro" id="IPR036162">
    <property type="entry name" value="Resolvase-like_N_sf"/>
</dbReference>
<dbReference type="PANTHER" id="PTHR30461">
    <property type="entry name" value="DNA-INVERTASE FROM LAMBDOID PROPHAGE"/>
    <property type="match status" value="1"/>
</dbReference>
<proteinExistence type="predicted"/>
<evidence type="ECO:0000313" key="4">
    <source>
        <dbReference type="Proteomes" id="UP000199361"/>
    </source>
</evidence>
<sequence>MLHSALLATPNGLRGMRAKIYIRVSSTRGRKELISPELQEIAARAKAEQEGIEVVDVVFDLDQSGRDFAKRKIADIIDEVRRGKYEIVLLWKWSRFGRNLRDSLNNLHELSQVGGIAISATEPGDSVTTMGKFSRNQMLSIAELQSDMIGDGWKETHSYRLTQGLPHNGTPRFGYVYQDKRYFPEPIRGDALAEVYERWVDGEPFRTISVDMADAGIRTPGGDVLEQGRWIQIMDTGFAAGLIRKKKPGAKGNRFDNWDWHQGAHEALIEPDLWEAFVEKRVAGLGRKWASPKAKYSVSGLLRCSKCMRSMTATKTDRGKVRFRCSGISTKRCSGLTILLNVANASILDWLVKRASGGHNTEEAARAEAARKKQDVDIAALKKKIDDLDKRLSRLLDVYESGDISKDEYAKRKAAREAERSTAQQELTKLKSEQTARPLPASFYKGLADAWDRISDDRKRQALKQVINYVIVSPNDESDGDRCLVVPKFG</sequence>
<organism evidence="3 4">
    <name type="scientific">Nonomuraea wenchangensis</name>
    <dbReference type="NCBI Taxonomy" id="568860"/>
    <lineage>
        <taxon>Bacteria</taxon>
        <taxon>Bacillati</taxon>
        <taxon>Actinomycetota</taxon>
        <taxon>Actinomycetes</taxon>
        <taxon>Streptosporangiales</taxon>
        <taxon>Streptosporangiaceae</taxon>
        <taxon>Nonomuraea</taxon>
    </lineage>
</organism>
<dbReference type="PANTHER" id="PTHR30461:SF23">
    <property type="entry name" value="DNA RECOMBINASE-RELATED"/>
    <property type="match status" value="1"/>
</dbReference>
<dbReference type="Pfam" id="PF13408">
    <property type="entry name" value="Zn_ribbon_recom"/>
    <property type="match status" value="1"/>
</dbReference>
<dbReference type="SUPFAM" id="SSF53041">
    <property type="entry name" value="Resolvase-like"/>
    <property type="match status" value="1"/>
</dbReference>
<keyword evidence="4" id="KW-1185">Reference proteome</keyword>